<evidence type="ECO:0000313" key="2">
    <source>
        <dbReference type="EMBL" id="CAF0713529.1"/>
    </source>
</evidence>
<dbReference type="EMBL" id="CAJNOC010000084">
    <property type="protein sequence ID" value="CAF0713529.1"/>
    <property type="molecule type" value="Genomic_DNA"/>
</dbReference>
<evidence type="ECO:0000313" key="3">
    <source>
        <dbReference type="Proteomes" id="UP000663879"/>
    </source>
</evidence>
<keyword evidence="1" id="KW-0732">Signal</keyword>
<protein>
    <submittedName>
        <fullName evidence="2">Uncharacterized protein</fullName>
    </submittedName>
</protein>
<organism evidence="2 3">
    <name type="scientific">Brachionus calyciflorus</name>
    <dbReference type="NCBI Taxonomy" id="104777"/>
    <lineage>
        <taxon>Eukaryota</taxon>
        <taxon>Metazoa</taxon>
        <taxon>Spiralia</taxon>
        <taxon>Gnathifera</taxon>
        <taxon>Rotifera</taxon>
        <taxon>Eurotatoria</taxon>
        <taxon>Monogononta</taxon>
        <taxon>Pseudotrocha</taxon>
        <taxon>Ploima</taxon>
        <taxon>Brachionidae</taxon>
        <taxon>Brachionus</taxon>
    </lineage>
</organism>
<accession>A0A813M853</accession>
<sequence>MIPILSWSNIIRLNVFLTLTILISVNCLPNEHNKLADDSRAKELTGQNQIISNLEEKILEMDKIYELLRFLKLLTENKINKDDYLNNLNPDFSFENSRPKRKMSNGFLRKFKRDCHLGLGMGYLCHAYSITKFAQHQKLLSDPKGPGKR</sequence>
<dbReference type="OrthoDB" id="10481993at2759"/>
<dbReference type="Proteomes" id="UP000663879">
    <property type="component" value="Unassembled WGS sequence"/>
</dbReference>
<reference evidence="2" key="1">
    <citation type="submission" date="2021-02" db="EMBL/GenBank/DDBJ databases">
        <authorList>
            <person name="Nowell W R."/>
        </authorList>
    </citation>
    <scope>NUCLEOTIDE SEQUENCE</scope>
    <source>
        <strain evidence="2">Ploen Becks lab</strain>
    </source>
</reference>
<keyword evidence="3" id="KW-1185">Reference proteome</keyword>
<feature type="chain" id="PRO_5032689769" evidence="1">
    <location>
        <begin position="28"/>
        <end position="149"/>
    </location>
</feature>
<evidence type="ECO:0000256" key="1">
    <source>
        <dbReference type="SAM" id="SignalP"/>
    </source>
</evidence>
<feature type="signal peptide" evidence="1">
    <location>
        <begin position="1"/>
        <end position="27"/>
    </location>
</feature>
<name>A0A813M853_9BILA</name>
<gene>
    <name evidence="2" type="ORF">OXX778_LOCUS1349</name>
</gene>
<comment type="caution">
    <text evidence="2">The sequence shown here is derived from an EMBL/GenBank/DDBJ whole genome shotgun (WGS) entry which is preliminary data.</text>
</comment>
<dbReference type="AlphaFoldDB" id="A0A813M853"/>
<proteinExistence type="predicted"/>